<accession>A0A650ELK8</accession>
<gene>
    <name evidence="1" type="ORF">Elusimicrob1349_1090</name>
</gene>
<dbReference type="InterPro" id="IPR048813">
    <property type="entry name" value="GP7-like"/>
</dbReference>
<sequence length="322" mass="35586">MNNLTLMDLMSRLDPKGDVAPVAEVLAQKNEIIKDLAWEECNDKTGHKSTIRTGYPEIGWRKLNYGVPQAKTETQQVRDETGMLETVSAVDTAELDMARDKAKFLLGEADGLLEKMSQKWASTLFYGDMGENAAAFNGLSVRYGKLSGAGSAKNVISAGSSKDKQNSSIWLVGHGEGKVFAIYPEGSKAGLEKSDRGVQDWKDENGNTYEAQVTRFKLRTGLCVRDWRYVVRICNIDSTNLDPAKLMKLMIKAKRLLPSLTDCKPVFYANSEILTALEQGLYEKGNVHLTLAEAQSGIQELRMSQIPVHTCEAITNDEALVK</sequence>
<name>A0A650ELK8_9BACT</name>
<evidence type="ECO:0000313" key="1">
    <source>
        <dbReference type="EMBL" id="QGT50639.1"/>
    </source>
</evidence>
<dbReference type="NCBIfam" id="NF045672">
    <property type="entry name" value="MCP_gp7_epsi_15"/>
    <property type="match status" value="1"/>
</dbReference>
<reference evidence="1" key="1">
    <citation type="journal article" date="2020" name="J. ISSAAS">
        <title>Lactobacilli and other gastrointestinal microbiota of Peromyscus leucopus, reservoir host for agents of Lyme disease and other zoonoses in North America.</title>
        <authorList>
            <person name="Milovic A."/>
            <person name="Bassam K."/>
            <person name="Shao H."/>
            <person name="Chatzistamou I."/>
            <person name="Tufts D.M."/>
            <person name="Diuk-Wasser M."/>
            <person name="Barbour A.G."/>
        </authorList>
    </citation>
    <scope>NUCLEOTIDE SEQUENCE</scope>
    <source>
        <strain evidence="1">LL30</strain>
    </source>
</reference>
<dbReference type="Pfam" id="PF20911">
    <property type="entry name" value="GP7"/>
    <property type="match status" value="1"/>
</dbReference>
<evidence type="ECO:0008006" key="2">
    <source>
        <dbReference type="Google" id="ProtNLM"/>
    </source>
</evidence>
<proteinExistence type="predicted"/>
<organism evidence="1">
    <name type="scientific">uncultured Elusimicrobia bacterium</name>
    <dbReference type="NCBI Taxonomy" id="699876"/>
    <lineage>
        <taxon>Bacteria</taxon>
        <taxon>Pseudomonadati</taxon>
        <taxon>Elusimicrobiota</taxon>
        <taxon>Elusimicrobia</taxon>
        <taxon>environmental samples</taxon>
    </lineage>
</organism>
<dbReference type="EMBL" id="MN577571">
    <property type="protein sequence ID" value="QGT50639.1"/>
    <property type="molecule type" value="Genomic_DNA"/>
</dbReference>
<dbReference type="AlphaFoldDB" id="A0A650ELK8"/>
<protein>
    <recommendedName>
        <fullName evidence="2">Phage capsid protein</fullName>
    </recommendedName>
</protein>